<evidence type="ECO:0000313" key="2">
    <source>
        <dbReference type="Proteomes" id="UP000789525"/>
    </source>
</evidence>
<reference evidence="1" key="1">
    <citation type="submission" date="2021-06" db="EMBL/GenBank/DDBJ databases">
        <authorList>
            <person name="Kallberg Y."/>
            <person name="Tangrot J."/>
            <person name="Rosling A."/>
        </authorList>
    </citation>
    <scope>NUCLEOTIDE SEQUENCE</scope>
    <source>
        <strain evidence="1">CL356</strain>
    </source>
</reference>
<proteinExistence type="predicted"/>
<evidence type="ECO:0000313" key="1">
    <source>
        <dbReference type="EMBL" id="CAG8717117.1"/>
    </source>
</evidence>
<dbReference type="EMBL" id="CAJVPT010037295">
    <property type="protein sequence ID" value="CAG8717117.1"/>
    <property type="molecule type" value="Genomic_DNA"/>
</dbReference>
<dbReference type="Proteomes" id="UP000789525">
    <property type="component" value="Unassembled WGS sequence"/>
</dbReference>
<feature type="non-terminal residue" evidence="1">
    <location>
        <position position="475"/>
    </location>
</feature>
<accession>A0ACA9PR00</accession>
<comment type="caution">
    <text evidence="1">The sequence shown here is derived from an EMBL/GenBank/DDBJ whole genome shotgun (WGS) entry which is preliminary data.</text>
</comment>
<sequence length="475" mass="54108">LLGVFAVSIFVLRRIRQRGGGVHPTLFQVPDNDALSKFIRGLYNFYEEEVYHLEPLRYPFRVWLVEDLPKRMIGQLEPYLLGKYTNRKLLEGWETWKKDTGDILKSKRCTAGVVRATWRFLEPGFKLIHPKEDLIVEHYPRSQDERVICDLQLKLQSSGQNAILVEAVDPVAIENYAYNLVQLAAGESSSSFEGELPETFVGHEAILSKLSYKIMDDWANAPRWALVYGGNIYVLYLVIPMLVGQQRRCSFISSGSLSLDDWNEPYFALMLYMMTSSHMTHEQLLQTLRIEVPSEYKLASPNQANDASTETASTRSIQNNSLSTIQTVYLSTPLGPPAGFPFHRLLDNGRYITSRKSRSRRNIPALSLQHVVTETTSIVYRANGIIVKTASPKCQEQLDNEAKVYQHLMKTDAARYIPTFYGYFGYRTMKAIILSDEGPAPFNDFREAPDDLKTNIFTAMLEIHKANVALEELEA</sequence>
<gene>
    <name evidence="1" type="ORF">ACOLOM_LOCUS10958</name>
</gene>
<organism evidence="1 2">
    <name type="scientific">Acaulospora colombiana</name>
    <dbReference type="NCBI Taxonomy" id="27376"/>
    <lineage>
        <taxon>Eukaryota</taxon>
        <taxon>Fungi</taxon>
        <taxon>Fungi incertae sedis</taxon>
        <taxon>Mucoromycota</taxon>
        <taxon>Glomeromycotina</taxon>
        <taxon>Glomeromycetes</taxon>
        <taxon>Diversisporales</taxon>
        <taxon>Acaulosporaceae</taxon>
        <taxon>Acaulospora</taxon>
    </lineage>
</organism>
<protein>
    <submittedName>
        <fullName evidence="1">14286_t:CDS:1</fullName>
    </submittedName>
</protein>
<feature type="non-terminal residue" evidence="1">
    <location>
        <position position="1"/>
    </location>
</feature>
<keyword evidence="2" id="KW-1185">Reference proteome</keyword>
<name>A0ACA9PR00_9GLOM</name>